<reference evidence="7 8" key="1">
    <citation type="submission" date="2019-04" db="EMBL/GenBank/DDBJ databases">
        <title>Pedobacter sp. RP-3-15 sp. nov., isolated from Arctic soil.</title>
        <authorList>
            <person name="Dahal R.H."/>
            <person name="Kim D.-U."/>
        </authorList>
    </citation>
    <scope>NUCLEOTIDE SEQUENCE [LARGE SCALE GENOMIC DNA]</scope>
    <source>
        <strain evidence="7 8">RP-3-15</strain>
    </source>
</reference>
<evidence type="ECO:0000313" key="8">
    <source>
        <dbReference type="Proteomes" id="UP000307244"/>
    </source>
</evidence>
<keyword evidence="3" id="KW-0732">Signal</keyword>
<dbReference type="GO" id="GO:0009279">
    <property type="term" value="C:cell outer membrane"/>
    <property type="evidence" value="ECO:0007669"/>
    <property type="project" value="UniProtKB-SubCell"/>
</dbReference>
<sequence length="532" mass="60100">MNYIINKRNNFYKISAAVFMLLIGVGNFSCKKIDDVASTRLATEETNWKTLEDAKANLLSVYGLLRSATVADNGHWVLGDLRQGDFTITNRADLKAVVNGQLNASYPVINRLTNWRRFYAAINAASLFVERSKEILALDPRYTKLNNDVDVAQARMLRGFAYFYMSRIWGDVPLLTSSHDGEFIKLARTSQQKVLAYATNEVLASAKVVPFRYGGTDPIMPGLYYGADWPSWNGIVFTRLSAYIILAHIAAWQGNYIDAANYSKFVLDNQSTQYFVDGANPLDYIDMLALTENQNNYSPFAYKRANLMVGFPFEAGNGLSTANGHIEQLTLASPFIPKSMPEMFVPKDTILKAFPNAADLRFSIDVVTKQYRTNYFYNFQSERPIFNKVKVIYPSNTSGNVTLFSSSMVFSRMEEITLLRAEALAALGQKEDAFNALNRACNLRGISFSPTTTPDLMAAIFAERRRELMGEGWRWYDIIRYNRIKNSNGVFAVKNGQQMTFKQFEQAGGIYWPVSQDVITANSSITQNPYWQ</sequence>
<evidence type="ECO:0000256" key="2">
    <source>
        <dbReference type="ARBA" id="ARBA00006275"/>
    </source>
</evidence>
<dbReference type="InterPro" id="IPR011990">
    <property type="entry name" value="TPR-like_helical_dom_sf"/>
</dbReference>
<keyword evidence="5" id="KW-0998">Cell outer membrane</keyword>
<evidence type="ECO:0000256" key="4">
    <source>
        <dbReference type="ARBA" id="ARBA00023136"/>
    </source>
</evidence>
<accession>A0A4U1CF21</accession>
<evidence type="ECO:0000256" key="1">
    <source>
        <dbReference type="ARBA" id="ARBA00004442"/>
    </source>
</evidence>
<dbReference type="InterPro" id="IPR012944">
    <property type="entry name" value="SusD_RagB_dom"/>
</dbReference>
<dbReference type="RefSeq" id="WP_136836949.1">
    <property type="nucleotide sequence ID" value="NZ_SWBQ01000004.1"/>
</dbReference>
<evidence type="ECO:0000256" key="5">
    <source>
        <dbReference type="ARBA" id="ARBA00023237"/>
    </source>
</evidence>
<dbReference type="AlphaFoldDB" id="A0A4U1CF21"/>
<dbReference type="EMBL" id="SWBQ01000004">
    <property type="protein sequence ID" value="TKC05130.1"/>
    <property type="molecule type" value="Genomic_DNA"/>
</dbReference>
<gene>
    <name evidence="7" type="ORF">FA047_15330</name>
</gene>
<comment type="similarity">
    <text evidence="2">Belongs to the SusD family.</text>
</comment>
<organism evidence="7 8">
    <name type="scientific">Pedobacter frigoris</name>
    <dbReference type="NCBI Taxonomy" id="2571272"/>
    <lineage>
        <taxon>Bacteria</taxon>
        <taxon>Pseudomonadati</taxon>
        <taxon>Bacteroidota</taxon>
        <taxon>Sphingobacteriia</taxon>
        <taxon>Sphingobacteriales</taxon>
        <taxon>Sphingobacteriaceae</taxon>
        <taxon>Pedobacter</taxon>
    </lineage>
</organism>
<dbReference type="SUPFAM" id="SSF48452">
    <property type="entry name" value="TPR-like"/>
    <property type="match status" value="1"/>
</dbReference>
<evidence type="ECO:0000313" key="7">
    <source>
        <dbReference type="EMBL" id="TKC05130.1"/>
    </source>
</evidence>
<proteinExistence type="inferred from homology"/>
<evidence type="ECO:0000259" key="6">
    <source>
        <dbReference type="Pfam" id="PF07980"/>
    </source>
</evidence>
<evidence type="ECO:0000256" key="3">
    <source>
        <dbReference type="ARBA" id="ARBA00022729"/>
    </source>
</evidence>
<dbReference type="Proteomes" id="UP000307244">
    <property type="component" value="Unassembled WGS sequence"/>
</dbReference>
<comment type="caution">
    <text evidence="7">The sequence shown here is derived from an EMBL/GenBank/DDBJ whole genome shotgun (WGS) entry which is preliminary data.</text>
</comment>
<keyword evidence="8" id="KW-1185">Reference proteome</keyword>
<name>A0A4U1CF21_9SPHI</name>
<comment type="subcellular location">
    <subcellularLocation>
        <location evidence="1">Cell outer membrane</location>
    </subcellularLocation>
</comment>
<dbReference type="OrthoDB" id="9773740at2"/>
<keyword evidence="4" id="KW-0472">Membrane</keyword>
<dbReference type="Pfam" id="PF07980">
    <property type="entry name" value="SusD_RagB"/>
    <property type="match status" value="1"/>
</dbReference>
<dbReference type="Gene3D" id="1.25.40.390">
    <property type="match status" value="1"/>
</dbReference>
<feature type="domain" description="RagB/SusD" evidence="6">
    <location>
        <begin position="396"/>
        <end position="531"/>
    </location>
</feature>
<protein>
    <submittedName>
        <fullName evidence="7">RagB/SusD family nutrient uptake outer membrane protein</fullName>
    </submittedName>
</protein>